<organism evidence="2 3">
    <name type="scientific">Glossina austeni</name>
    <name type="common">Savannah tsetse fly</name>
    <dbReference type="NCBI Taxonomy" id="7395"/>
    <lineage>
        <taxon>Eukaryota</taxon>
        <taxon>Metazoa</taxon>
        <taxon>Ecdysozoa</taxon>
        <taxon>Arthropoda</taxon>
        <taxon>Hexapoda</taxon>
        <taxon>Insecta</taxon>
        <taxon>Pterygota</taxon>
        <taxon>Neoptera</taxon>
        <taxon>Endopterygota</taxon>
        <taxon>Diptera</taxon>
        <taxon>Brachycera</taxon>
        <taxon>Muscomorpha</taxon>
        <taxon>Hippoboscoidea</taxon>
        <taxon>Glossinidae</taxon>
        <taxon>Glossina</taxon>
    </lineage>
</organism>
<keyword evidence="3" id="KW-1185">Reference proteome</keyword>
<evidence type="ECO:0000313" key="3">
    <source>
        <dbReference type="Proteomes" id="UP000078200"/>
    </source>
</evidence>
<reference evidence="2" key="1">
    <citation type="submission" date="2020-05" db="UniProtKB">
        <authorList>
            <consortium name="EnsemblMetazoa"/>
        </authorList>
    </citation>
    <scope>IDENTIFICATION</scope>
    <source>
        <strain evidence="2">TTRI</strain>
    </source>
</reference>
<accession>A0A1A9VGZ8</accession>
<sequence>MNSCRPLSVLDITIGIRHLIFTEDYGWLGRLIEPLSLYKILEPDPLKNDGVTIIGYNELNKNRLEQFQYDPYIGRAMKLEGAYEYLNKNSVSRFSSSSSSSEQQPATSNECRDSPSYRGPLCNYTQRDQISTSGDIRLR</sequence>
<dbReference type="AlphaFoldDB" id="A0A1A9VGZ8"/>
<dbReference type="VEuPathDB" id="VectorBase:GAUT036887"/>
<dbReference type="EnsemblMetazoa" id="GAUT036887-RA">
    <property type="protein sequence ID" value="GAUT036887-PA"/>
    <property type="gene ID" value="GAUT036887"/>
</dbReference>
<evidence type="ECO:0000256" key="1">
    <source>
        <dbReference type="SAM" id="MobiDB-lite"/>
    </source>
</evidence>
<name>A0A1A9VGZ8_GLOAU</name>
<evidence type="ECO:0000313" key="2">
    <source>
        <dbReference type="EnsemblMetazoa" id="GAUT036887-PA"/>
    </source>
</evidence>
<dbReference type="Proteomes" id="UP000078200">
    <property type="component" value="Unassembled WGS sequence"/>
</dbReference>
<feature type="region of interest" description="Disordered" evidence="1">
    <location>
        <begin position="92"/>
        <end position="124"/>
    </location>
</feature>
<proteinExistence type="predicted"/>
<feature type="compositionally biased region" description="Low complexity" evidence="1">
    <location>
        <begin position="92"/>
        <end position="101"/>
    </location>
</feature>
<protein>
    <submittedName>
        <fullName evidence="2">Uncharacterized protein</fullName>
    </submittedName>
</protein>